<organism evidence="9 10">
    <name type="scientific">Tribolium castaneum</name>
    <name type="common">Red flour beetle</name>
    <dbReference type="NCBI Taxonomy" id="7070"/>
    <lineage>
        <taxon>Eukaryota</taxon>
        <taxon>Metazoa</taxon>
        <taxon>Ecdysozoa</taxon>
        <taxon>Arthropoda</taxon>
        <taxon>Hexapoda</taxon>
        <taxon>Insecta</taxon>
        <taxon>Pterygota</taxon>
        <taxon>Neoptera</taxon>
        <taxon>Endopterygota</taxon>
        <taxon>Coleoptera</taxon>
        <taxon>Polyphaga</taxon>
        <taxon>Cucujiformia</taxon>
        <taxon>Tenebrionidae</taxon>
        <taxon>Tenebrionidae incertae sedis</taxon>
        <taxon>Tribolium</taxon>
    </lineage>
</organism>
<sequence length="954" mass="109844">MSLIPSGDDVQKHQIETLVSHYFQNETYNLTDSEYQNILNYIRTIRNKNNDTILLDEIDTVNCGDKLKHWSQIYAKHVHPYLAIVVCLIGIITNITNVVVLTRKEMVCTPVNRILTSLATTDIFLMVDYIPYVYYHYLVLPKTLDFPFIGAVYMLFHVHFTQTLHTTSICLTLLLAVWRYLALRYPNKKRILCSEFRCTLGISLSFILPVILSIPTYVTFTIRRREILEDNVTYILYHTDLRESFKYDRLYLQGLFWVYGVFLKLLPCVFLTVITFWLIKTLLKAKKQRQVVRTYDQANEIEIDCRLSKSERCANRTTKMLVIVLFLFLITEIPQGIFALLIGIKGKQLFLKCYQIYGELMDIFALVSGAVSFILYCRMNTMFRITFGQLCNLKTACLHFTQYLGTMRVALTLLVLCVCAFASPLLDENVEQKSKVKGLLRNRRDAEKPPKTDKKMLAVDKKSDKTGGKNAAKSTGSKIDPKTGAVGKRKLNVKNKQDMNILVNVIVPARQTVAINGQGPAKMNATQDIKAIADVTTNGFIYYYSVSEMDRIRIDQEEGHVRINRVEDQNRINPGIQISQLTPVIQVEDHIQVTQVIPIIQEEDQIRINPGIRLTQVIRIIQEVDRIRISPGIRINQVIRITQVIRIIREVDRIRISPGIRINQVIQITQVIRIIREVDRIRISPGIRSNQVIRITQVIRIIRGVDRIRISPGIRINQVIQIIQEVDQIRINPGIQISQLIPLNQEDQIRINRGIRISQLIPLNQEDQIRINPGIQISQLIPLNQEDQIRINRGIRISQLIPLNQEDQIRINRGIRISQLIPLNQEDQIRINRGIRISQLIPLNQEDQIRINRGIRISQLIPLNQEDQIRINPGIRISQGSNPNQPWNPNQPGNCKTLINGKIVCTPVGGSGDDDEPRDKNCRTLINGKRICDHGPSNKKKKKCRRKPRKHLSY</sequence>
<evidence type="ECO:0000256" key="4">
    <source>
        <dbReference type="ARBA" id="ARBA00022989"/>
    </source>
</evidence>
<feature type="transmembrane region" description="Helical" evidence="7">
    <location>
        <begin position="356"/>
        <end position="377"/>
    </location>
</feature>
<dbReference type="Proteomes" id="UP000007266">
    <property type="component" value="Linkage group 10"/>
</dbReference>
<accession>A0A139WAQ6</accession>
<dbReference type="InParanoid" id="A0A139WAQ6"/>
<comment type="subcellular location">
    <subcellularLocation>
        <location evidence="1">Membrane</location>
    </subcellularLocation>
</comment>
<dbReference type="InterPro" id="IPR019427">
    <property type="entry name" value="7TM_GPCR_serpentine_rcpt_Srw"/>
</dbReference>
<dbReference type="PANTHER" id="PTHR46273">
    <property type="entry name" value="MYOSUPPRESSIN RECEPTOR 1, ISOFORM B-RELATED"/>
    <property type="match status" value="1"/>
</dbReference>
<evidence type="ECO:0000259" key="8">
    <source>
        <dbReference type="PROSITE" id="PS50262"/>
    </source>
</evidence>
<dbReference type="InterPro" id="IPR000276">
    <property type="entry name" value="GPCR_Rhodpsn"/>
</dbReference>
<keyword evidence="4 7" id="KW-1133">Transmembrane helix</keyword>
<feature type="transmembrane region" description="Helical" evidence="7">
    <location>
        <begin position="256"/>
        <end position="279"/>
    </location>
</feature>
<evidence type="ECO:0000313" key="10">
    <source>
        <dbReference type="Proteomes" id="UP000007266"/>
    </source>
</evidence>
<dbReference type="GO" id="GO:0005886">
    <property type="term" value="C:plasma membrane"/>
    <property type="evidence" value="ECO:0000318"/>
    <property type="project" value="GO_Central"/>
</dbReference>
<dbReference type="InterPro" id="IPR017452">
    <property type="entry name" value="GPCR_Rhodpsn_7TM"/>
</dbReference>
<reference evidence="9 10" key="2">
    <citation type="journal article" date="2010" name="Nucleic Acids Res.">
        <title>BeetleBase in 2010: revisions to provide comprehensive genomic information for Tribolium castaneum.</title>
        <authorList>
            <person name="Kim H.S."/>
            <person name="Murphy T."/>
            <person name="Xia J."/>
            <person name="Caragea D."/>
            <person name="Park Y."/>
            <person name="Beeman R.W."/>
            <person name="Lorenzen M.D."/>
            <person name="Butcher S."/>
            <person name="Manak J.R."/>
            <person name="Brown S.J."/>
        </authorList>
    </citation>
    <scope>GENOME REANNOTATION</scope>
    <source>
        <strain evidence="9 10">Georgia GA2</strain>
    </source>
</reference>
<evidence type="ECO:0000256" key="6">
    <source>
        <dbReference type="SAM" id="MobiDB-lite"/>
    </source>
</evidence>
<dbReference type="Pfam" id="PF10324">
    <property type="entry name" value="7TM_GPCR_Srw"/>
    <property type="match status" value="1"/>
</dbReference>
<feature type="region of interest" description="Disordered" evidence="6">
    <location>
        <begin position="440"/>
        <end position="483"/>
    </location>
</feature>
<feature type="transmembrane region" description="Helical" evidence="7">
    <location>
        <begin position="320"/>
        <end position="344"/>
    </location>
</feature>
<feature type="transmembrane region" description="Helical" evidence="7">
    <location>
        <begin position="409"/>
        <end position="426"/>
    </location>
</feature>
<feature type="region of interest" description="Disordered" evidence="6">
    <location>
        <begin position="933"/>
        <end position="954"/>
    </location>
</feature>
<feature type="compositionally biased region" description="Basic and acidic residues" evidence="6">
    <location>
        <begin position="442"/>
        <end position="467"/>
    </location>
</feature>
<keyword evidence="5 7" id="KW-0472">Membrane</keyword>
<evidence type="ECO:0000256" key="7">
    <source>
        <dbReference type="SAM" id="Phobius"/>
    </source>
</evidence>
<feature type="transmembrane region" description="Helical" evidence="7">
    <location>
        <begin position="114"/>
        <end position="134"/>
    </location>
</feature>
<dbReference type="GO" id="GO:0007186">
    <property type="term" value="P:G protein-coupled receptor signaling pathway"/>
    <property type="evidence" value="ECO:0000318"/>
    <property type="project" value="GO_Central"/>
</dbReference>
<dbReference type="GO" id="GO:0008528">
    <property type="term" value="F:G protein-coupled peptide receptor activity"/>
    <property type="evidence" value="ECO:0000318"/>
    <property type="project" value="GO_Central"/>
</dbReference>
<evidence type="ECO:0000256" key="1">
    <source>
        <dbReference type="ARBA" id="ARBA00004370"/>
    </source>
</evidence>
<dbReference type="PRINTS" id="PR00237">
    <property type="entry name" value="GPCRRHODOPSN"/>
</dbReference>
<gene>
    <name evidence="9" type="primary">AUGUSTUS-3.0.2_31448</name>
    <name evidence="9" type="ORF">TcasGA2_TC031448</name>
</gene>
<dbReference type="EMBL" id="KQ971381">
    <property type="protein sequence ID" value="KYB24979.1"/>
    <property type="molecule type" value="Genomic_DNA"/>
</dbReference>
<dbReference type="InterPro" id="IPR053219">
    <property type="entry name" value="GPCR_Dmsr-1"/>
</dbReference>
<dbReference type="PANTHER" id="PTHR46273:SF4">
    <property type="entry name" value="AT19640P"/>
    <property type="match status" value="1"/>
</dbReference>
<dbReference type="CDD" id="cd14978">
    <property type="entry name" value="7tmA_FMRFamide_R-like"/>
    <property type="match status" value="1"/>
</dbReference>
<feature type="transmembrane region" description="Helical" evidence="7">
    <location>
        <begin position="154"/>
        <end position="178"/>
    </location>
</feature>
<feature type="domain" description="G-protein coupled receptors family 1 profile" evidence="8">
    <location>
        <begin position="93"/>
        <end position="376"/>
    </location>
</feature>
<dbReference type="AlphaFoldDB" id="A0A139WAQ6"/>
<evidence type="ECO:0000256" key="3">
    <source>
        <dbReference type="ARBA" id="ARBA00022692"/>
    </source>
</evidence>
<feature type="compositionally biased region" description="Basic residues" evidence="6">
    <location>
        <begin position="937"/>
        <end position="954"/>
    </location>
</feature>
<dbReference type="eggNOG" id="ENOG502RFAV">
    <property type="taxonomic scope" value="Eukaryota"/>
</dbReference>
<dbReference type="PROSITE" id="PS50262">
    <property type="entry name" value="G_PROTEIN_RECEP_F1_2"/>
    <property type="match status" value="1"/>
</dbReference>
<evidence type="ECO:0000256" key="5">
    <source>
        <dbReference type="ARBA" id="ARBA00023136"/>
    </source>
</evidence>
<name>A0A139WAQ6_TRICA</name>
<feature type="transmembrane region" description="Helical" evidence="7">
    <location>
        <begin position="198"/>
        <end position="218"/>
    </location>
</feature>
<proteinExistence type="inferred from homology"/>
<reference evidence="9 10" key="1">
    <citation type="journal article" date="2008" name="Nature">
        <title>The genome of the model beetle and pest Tribolium castaneum.</title>
        <authorList>
            <consortium name="Tribolium Genome Sequencing Consortium"/>
            <person name="Richards S."/>
            <person name="Gibbs R.A."/>
            <person name="Weinstock G.M."/>
            <person name="Brown S.J."/>
            <person name="Denell R."/>
            <person name="Beeman R.W."/>
            <person name="Gibbs R."/>
            <person name="Beeman R.W."/>
            <person name="Brown S.J."/>
            <person name="Bucher G."/>
            <person name="Friedrich M."/>
            <person name="Grimmelikhuijzen C.J."/>
            <person name="Klingler M."/>
            <person name="Lorenzen M."/>
            <person name="Richards S."/>
            <person name="Roth S."/>
            <person name="Schroder R."/>
            <person name="Tautz D."/>
            <person name="Zdobnov E.M."/>
            <person name="Muzny D."/>
            <person name="Gibbs R.A."/>
            <person name="Weinstock G.M."/>
            <person name="Attaway T."/>
            <person name="Bell S."/>
            <person name="Buhay C.J."/>
            <person name="Chandrabose M.N."/>
            <person name="Chavez D."/>
            <person name="Clerk-Blankenburg K.P."/>
            <person name="Cree A."/>
            <person name="Dao M."/>
            <person name="Davis C."/>
            <person name="Chacko J."/>
            <person name="Dinh H."/>
            <person name="Dugan-Rocha S."/>
            <person name="Fowler G."/>
            <person name="Garner T.T."/>
            <person name="Garnes J."/>
            <person name="Gnirke A."/>
            <person name="Hawes A."/>
            <person name="Hernandez J."/>
            <person name="Hines S."/>
            <person name="Holder M."/>
            <person name="Hume J."/>
            <person name="Jhangiani S.N."/>
            <person name="Joshi V."/>
            <person name="Khan Z.M."/>
            <person name="Jackson L."/>
            <person name="Kovar C."/>
            <person name="Kowis A."/>
            <person name="Lee S."/>
            <person name="Lewis L.R."/>
            <person name="Margolis J."/>
            <person name="Morgan M."/>
            <person name="Nazareth L.V."/>
            <person name="Nguyen N."/>
            <person name="Okwuonu G."/>
            <person name="Parker D."/>
            <person name="Richards S."/>
            <person name="Ruiz S.J."/>
            <person name="Santibanez J."/>
            <person name="Savard J."/>
            <person name="Scherer S.E."/>
            <person name="Schneider B."/>
            <person name="Sodergren E."/>
            <person name="Tautz D."/>
            <person name="Vattahil S."/>
            <person name="Villasana D."/>
            <person name="White C.S."/>
            <person name="Wright R."/>
            <person name="Park Y."/>
            <person name="Beeman R.W."/>
            <person name="Lord J."/>
            <person name="Oppert B."/>
            <person name="Lorenzen M."/>
            <person name="Brown S."/>
            <person name="Wang L."/>
            <person name="Savard J."/>
            <person name="Tautz D."/>
            <person name="Richards S."/>
            <person name="Weinstock G."/>
            <person name="Gibbs R.A."/>
            <person name="Liu Y."/>
            <person name="Worley K."/>
            <person name="Weinstock G."/>
            <person name="Elsik C.G."/>
            <person name="Reese J.T."/>
            <person name="Elhaik E."/>
            <person name="Landan G."/>
            <person name="Graur D."/>
            <person name="Arensburger P."/>
            <person name="Atkinson P."/>
            <person name="Beeman R.W."/>
            <person name="Beidler J."/>
            <person name="Brown S.J."/>
            <person name="Demuth J.P."/>
            <person name="Drury D.W."/>
            <person name="Du Y.Z."/>
            <person name="Fujiwara H."/>
            <person name="Lorenzen M."/>
            <person name="Maselli V."/>
            <person name="Osanai M."/>
            <person name="Park Y."/>
            <person name="Robertson H.M."/>
            <person name="Tu Z."/>
            <person name="Wang J.J."/>
            <person name="Wang S."/>
            <person name="Richards S."/>
            <person name="Song H."/>
            <person name="Zhang L."/>
            <person name="Sodergren E."/>
            <person name="Werner D."/>
            <person name="Stanke M."/>
            <person name="Morgenstern B."/>
            <person name="Solovyev V."/>
            <person name="Kosarev P."/>
            <person name="Brown G."/>
            <person name="Chen H.C."/>
            <person name="Ermolaeva O."/>
            <person name="Hlavina W."/>
            <person name="Kapustin Y."/>
            <person name="Kiryutin B."/>
            <person name="Kitts P."/>
            <person name="Maglott D."/>
            <person name="Pruitt K."/>
            <person name="Sapojnikov V."/>
            <person name="Souvorov A."/>
            <person name="Mackey A.J."/>
            <person name="Waterhouse R.M."/>
            <person name="Wyder S."/>
            <person name="Zdobnov E.M."/>
            <person name="Zdobnov E.M."/>
            <person name="Wyder S."/>
            <person name="Kriventseva E.V."/>
            <person name="Kadowaki T."/>
            <person name="Bork P."/>
            <person name="Aranda M."/>
            <person name="Bao R."/>
            <person name="Beermann A."/>
            <person name="Berns N."/>
            <person name="Bolognesi R."/>
            <person name="Bonneton F."/>
            <person name="Bopp D."/>
            <person name="Brown S.J."/>
            <person name="Bucher G."/>
            <person name="Butts T."/>
            <person name="Chaumot A."/>
            <person name="Denell R.E."/>
            <person name="Ferrier D.E."/>
            <person name="Friedrich M."/>
            <person name="Gordon C.M."/>
            <person name="Jindra M."/>
            <person name="Klingler M."/>
            <person name="Lan Q."/>
            <person name="Lattorff H.M."/>
            <person name="Laudet V."/>
            <person name="von Levetsow C."/>
            <person name="Liu Z."/>
            <person name="Lutz R."/>
            <person name="Lynch J.A."/>
            <person name="da Fonseca R.N."/>
            <person name="Posnien N."/>
            <person name="Reuter R."/>
            <person name="Roth S."/>
            <person name="Savard J."/>
            <person name="Schinko J.B."/>
            <person name="Schmitt C."/>
            <person name="Schoppmeier M."/>
            <person name="Schroder R."/>
            <person name="Shippy T.D."/>
            <person name="Simonnet F."/>
            <person name="Marques-Souza H."/>
            <person name="Tautz D."/>
            <person name="Tomoyasu Y."/>
            <person name="Trauner J."/>
            <person name="Van der Zee M."/>
            <person name="Vervoort M."/>
            <person name="Wittkopp N."/>
            <person name="Wimmer E.A."/>
            <person name="Yang X."/>
            <person name="Jones A.K."/>
            <person name="Sattelle D.B."/>
            <person name="Ebert P.R."/>
            <person name="Nelson D."/>
            <person name="Scott J.G."/>
            <person name="Beeman R.W."/>
            <person name="Muthukrishnan S."/>
            <person name="Kramer K.J."/>
            <person name="Arakane Y."/>
            <person name="Beeman R.W."/>
            <person name="Zhu Q."/>
            <person name="Hogenkamp D."/>
            <person name="Dixit R."/>
            <person name="Oppert B."/>
            <person name="Jiang H."/>
            <person name="Zou Z."/>
            <person name="Marshall J."/>
            <person name="Elpidina E."/>
            <person name="Vinokurov K."/>
            <person name="Oppert C."/>
            <person name="Zou Z."/>
            <person name="Evans J."/>
            <person name="Lu Z."/>
            <person name="Zhao P."/>
            <person name="Sumathipala N."/>
            <person name="Altincicek B."/>
            <person name="Vilcinskas A."/>
            <person name="Williams M."/>
            <person name="Hultmark D."/>
            <person name="Hetru C."/>
            <person name="Jiang H."/>
            <person name="Grimmelikhuijzen C.J."/>
            <person name="Hauser F."/>
            <person name="Cazzamali G."/>
            <person name="Williamson M."/>
            <person name="Park Y."/>
            <person name="Li B."/>
            <person name="Tanaka Y."/>
            <person name="Predel R."/>
            <person name="Neupert S."/>
            <person name="Schachtner J."/>
            <person name="Verleyen P."/>
            <person name="Raible F."/>
            <person name="Bork P."/>
            <person name="Friedrich M."/>
            <person name="Walden K.K."/>
            <person name="Robertson H.M."/>
            <person name="Angeli S."/>
            <person name="Foret S."/>
            <person name="Bucher G."/>
            <person name="Schuetz S."/>
            <person name="Maleszka R."/>
            <person name="Wimmer E.A."/>
            <person name="Beeman R.W."/>
            <person name="Lorenzen M."/>
            <person name="Tomoyasu Y."/>
            <person name="Miller S.C."/>
            <person name="Grossmann D."/>
            <person name="Bucher G."/>
        </authorList>
    </citation>
    <scope>NUCLEOTIDE SEQUENCE [LARGE SCALE GENOMIC DNA]</scope>
    <source>
        <strain evidence="9 10">Georgia GA2</strain>
    </source>
</reference>
<feature type="transmembrane region" description="Helical" evidence="7">
    <location>
        <begin position="81"/>
        <end position="102"/>
    </location>
</feature>
<comment type="similarity">
    <text evidence="2">Belongs to the G-protein coupled receptor 1 family.</text>
</comment>
<evidence type="ECO:0000313" key="9">
    <source>
        <dbReference type="EMBL" id="KYB24979.1"/>
    </source>
</evidence>
<keyword evidence="3 7" id="KW-0812">Transmembrane</keyword>
<evidence type="ECO:0000256" key="2">
    <source>
        <dbReference type="ARBA" id="ARBA00010663"/>
    </source>
</evidence>
<keyword evidence="10" id="KW-1185">Reference proteome</keyword>
<dbReference type="SUPFAM" id="SSF81321">
    <property type="entry name" value="Family A G protein-coupled receptor-like"/>
    <property type="match status" value="1"/>
</dbReference>
<dbReference type="Gene3D" id="1.20.1070.10">
    <property type="entry name" value="Rhodopsin 7-helix transmembrane proteins"/>
    <property type="match status" value="1"/>
</dbReference>
<protein>
    <recommendedName>
        <fullName evidence="8">G-protein coupled receptors family 1 profile domain-containing protein</fullName>
    </recommendedName>
</protein>